<keyword evidence="2" id="KW-0732">Signal</keyword>
<dbReference type="Proteomes" id="UP000805614">
    <property type="component" value="Unassembled WGS sequence"/>
</dbReference>
<name>A0ABR7LL32_9ACTN</name>
<organism evidence="3 4">
    <name type="scientific">Actinomadura alba</name>
    <dbReference type="NCBI Taxonomy" id="406431"/>
    <lineage>
        <taxon>Bacteria</taxon>
        <taxon>Bacillati</taxon>
        <taxon>Actinomycetota</taxon>
        <taxon>Actinomycetes</taxon>
        <taxon>Streptosporangiales</taxon>
        <taxon>Thermomonosporaceae</taxon>
        <taxon>Actinomadura</taxon>
    </lineage>
</organism>
<keyword evidence="4" id="KW-1185">Reference proteome</keyword>
<feature type="signal peptide" evidence="2">
    <location>
        <begin position="1"/>
        <end position="20"/>
    </location>
</feature>
<sequence length="156" mass="16566">MVFRSRAVVRVFVMLVAAQAAVSCTRGSGAPAPSEAGDPSFPARAAKAATLEQLASRTGCELQTQTNAAELRQGQCKTSDNRYVMLTFVTDKAKETWLSAAKEWGGTYLIGPRWVIVGTQQNLQPFYDKLGGAIQDGDDHGRSGSGHQGHTPAASP</sequence>
<protein>
    <recommendedName>
        <fullName evidence="5">Lipoprotein</fullName>
    </recommendedName>
</protein>
<evidence type="ECO:0000256" key="1">
    <source>
        <dbReference type="SAM" id="MobiDB-lite"/>
    </source>
</evidence>
<gene>
    <name evidence="3" type="ORF">HKK74_07790</name>
</gene>
<dbReference type="PROSITE" id="PS51257">
    <property type="entry name" value="PROKAR_LIPOPROTEIN"/>
    <property type="match status" value="1"/>
</dbReference>
<comment type="caution">
    <text evidence="3">The sequence shown here is derived from an EMBL/GenBank/DDBJ whole genome shotgun (WGS) entry which is preliminary data.</text>
</comment>
<dbReference type="RefSeq" id="WP_187242398.1">
    <property type="nucleotide sequence ID" value="NZ_BAAAOK010000015.1"/>
</dbReference>
<reference evidence="3 4" key="1">
    <citation type="submission" date="2020-06" db="EMBL/GenBank/DDBJ databases">
        <title>Actinomadura xiongansis sp. nov., isolated from soil of Baiyangdian.</title>
        <authorList>
            <person name="Zhang X."/>
        </authorList>
    </citation>
    <scope>NUCLEOTIDE SEQUENCE [LARGE SCALE GENOMIC DNA]</scope>
    <source>
        <strain evidence="3 4">HBUM206468</strain>
    </source>
</reference>
<evidence type="ECO:0000313" key="3">
    <source>
        <dbReference type="EMBL" id="MBC6465393.1"/>
    </source>
</evidence>
<feature type="region of interest" description="Disordered" evidence="1">
    <location>
        <begin position="129"/>
        <end position="156"/>
    </location>
</feature>
<evidence type="ECO:0008006" key="5">
    <source>
        <dbReference type="Google" id="ProtNLM"/>
    </source>
</evidence>
<feature type="chain" id="PRO_5047169964" description="Lipoprotein" evidence="2">
    <location>
        <begin position="21"/>
        <end position="156"/>
    </location>
</feature>
<dbReference type="EMBL" id="JABVEC010000004">
    <property type="protein sequence ID" value="MBC6465393.1"/>
    <property type="molecule type" value="Genomic_DNA"/>
</dbReference>
<proteinExistence type="predicted"/>
<accession>A0ABR7LL32</accession>
<evidence type="ECO:0000313" key="4">
    <source>
        <dbReference type="Proteomes" id="UP000805614"/>
    </source>
</evidence>
<evidence type="ECO:0000256" key="2">
    <source>
        <dbReference type="SAM" id="SignalP"/>
    </source>
</evidence>